<dbReference type="InterPro" id="IPR013783">
    <property type="entry name" value="Ig-like_fold"/>
</dbReference>
<accession>A0A6L5YRH1</accession>
<sequence>MGKRLGILIALLTAAAVAGCVFLRVARDNEGPVIEFTANVPTYYGNPDDKDLLSNVTAMDKKDGDVSNTLFVDSVRVSEDGTRAKVTYVALDRNSNVSRVSQVLSCKTGSRKTEDSRKDADAKNEDENVKDSQDQENQTENTSEDTQQLDTQEDTQAVEP</sequence>
<evidence type="ECO:0000313" key="2">
    <source>
        <dbReference type="EMBL" id="MST75074.1"/>
    </source>
</evidence>
<comment type="caution">
    <text evidence="2">The sequence shown here is derived from an EMBL/GenBank/DDBJ whole genome shotgun (WGS) entry which is preliminary data.</text>
</comment>
<reference evidence="2 3" key="1">
    <citation type="submission" date="2019-08" db="EMBL/GenBank/DDBJ databases">
        <title>In-depth cultivation of the pig gut microbiome towards novel bacterial diversity and tailored functional studies.</title>
        <authorList>
            <person name="Wylensek D."/>
            <person name="Hitch T.C.A."/>
            <person name="Clavel T."/>
        </authorList>
    </citation>
    <scope>NUCLEOTIDE SEQUENCE [LARGE SCALE GENOMIC DNA]</scope>
    <source>
        <strain evidence="2 3">MUC/MUC-530-WT-4D</strain>
    </source>
</reference>
<feature type="compositionally biased region" description="Basic and acidic residues" evidence="1">
    <location>
        <begin position="111"/>
        <end position="133"/>
    </location>
</feature>
<keyword evidence="3" id="KW-1185">Reference proteome</keyword>
<dbReference type="PROSITE" id="PS51257">
    <property type="entry name" value="PROKAR_LIPOPROTEIN"/>
    <property type="match status" value="1"/>
</dbReference>
<dbReference type="Gene3D" id="2.60.40.10">
    <property type="entry name" value="Immunoglobulins"/>
    <property type="match status" value="1"/>
</dbReference>
<dbReference type="AlphaFoldDB" id="A0A6L5YRH1"/>
<dbReference type="RefSeq" id="WP_154430038.1">
    <property type="nucleotide sequence ID" value="NZ_VUNI01000013.1"/>
</dbReference>
<evidence type="ECO:0000256" key="1">
    <source>
        <dbReference type="SAM" id="MobiDB-lite"/>
    </source>
</evidence>
<feature type="region of interest" description="Disordered" evidence="1">
    <location>
        <begin position="102"/>
        <end position="160"/>
    </location>
</feature>
<gene>
    <name evidence="2" type="ORF">FYJ75_08550</name>
</gene>
<dbReference type="EMBL" id="VUNI01000013">
    <property type="protein sequence ID" value="MST75074.1"/>
    <property type="molecule type" value="Genomic_DNA"/>
</dbReference>
<organism evidence="2 3">
    <name type="scientific">Roseburia porci</name>
    <dbReference type="NCBI Taxonomy" id="2605790"/>
    <lineage>
        <taxon>Bacteria</taxon>
        <taxon>Bacillati</taxon>
        <taxon>Bacillota</taxon>
        <taxon>Clostridia</taxon>
        <taxon>Lachnospirales</taxon>
        <taxon>Lachnospiraceae</taxon>
        <taxon>Roseburia</taxon>
    </lineage>
</organism>
<protein>
    <submittedName>
        <fullName evidence="2">Uncharacterized protein</fullName>
    </submittedName>
</protein>
<evidence type="ECO:0000313" key="3">
    <source>
        <dbReference type="Proteomes" id="UP000474024"/>
    </source>
</evidence>
<proteinExistence type="predicted"/>
<name>A0A6L5YRH1_9FIRM</name>
<dbReference type="Proteomes" id="UP000474024">
    <property type="component" value="Unassembled WGS sequence"/>
</dbReference>